<gene>
    <name evidence="4" type="ORF">Pyn_11925</name>
</gene>
<dbReference type="GO" id="GO:0008270">
    <property type="term" value="F:zinc ion binding"/>
    <property type="evidence" value="ECO:0007669"/>
    <property type="project" value="UniProtKB-KW"/>
</dbReference>
<dbReference type="PANTHER" id="PTHR31286:SF178">
    <property type="entry name" value="DUF4283 DOMAIN-CONTAINING PROTEIN"/>
    <property type="match status" value="1"/>
</dbReference>
<dbReference type="EMBL" id="PJQY01001520">
    <property type="protein sequence ID" value="PQQ01917.1"/>
    <property type="molecule type" value="Genomic_DNA"/>
</dbReference>
<keyword evidence="1" id="KW-0479">Metal-binding</keyword>
<evidence type="ECO:0000313" key="5">
    <source>
        <dbReference type="Proteomes" id="UP000250321"/>
    </source>
</evidence>
<proteinExistence type="predicted"/>
<dbReference type="PANTHER" id="PTHR31286">
    <property type="entry name" value="GLYCINE-RICH CELL WALL STRUCTURAL PROTEIN 1.8-LIKE"/>
    <property type="match status" value="1"/>
</dbReference>
<feature type="domain" description="CCHC-type" evidence="3">
    <location>
        <begin position="121"/>
        <end position="134"/>
    </location>
</feature>
<name>A0A314Y802_PRUYE</name>
<evidence type="ECO:0000256" key="2">
    <source>
        <dbReference type="SAM" id="MobiDB-lite"/>
    </source>
</evidence>
<dbReference type="InterPro" id="IPR001878">
    <property type="entry name" value="Znf_CCHC"/>
</dbReference>
<dbReference type="InterPro" id="IPR025836">
    <property type="entry name" value="Zn_knuckle_CX2CX4HX4C"/>
</dbReference>
<keyword evidence="5" id="KW-1185">Reference proteome</keyword>
<evidence type="ECO:0000259" key="3">
    <source>
        <dbReference type="PROSITE" id="PS50158"/>
    </source>
</evidence>
<dbReference type="STRING" id="2094558.A0A314Y802"/>
<dbReference type="AlphaFoldDB" id="A0A314Y802"/>
<feature type="region of interest" description="Disordered" evidence="2">
    <location>
        <begin position="161"/>
        <end position="190"/>
    </location>
</feature>
<comment type="caution">
    <text evidence="4">The sequence shown here is derived from an EMBL/GenBank/DDBJ whole genome shotgun (WGS) entry which is preliminary data.</text>
</comment>
<dbReference type="OrthoDB" id="1750790at2759"/>
<dbReference type="Proteomes" id="UP000250321">
    <property type="component" value="Unassembled WGS sequence"/>
</dbReference>
<organism evidence="4 5">
    <name type="scientific">Prunus yedoensis var. nudiflora</name>
    <dbReference type="NCBI Taxonomy" id="2094558"/>
    <lineage>
        <taxon>Eukaryota</taxon>
        <taxon>Viridiplantae</taxon>
        <taxon>Streptophyta</taxon>
        <taxon>Embryophyta</taxon>
        <taxon>Tracheophyta</taxon>
        <taxon>Spermatophyta</taxon>
        <taxon>Magnoliopsida</taxon>
        <taxon>eudicotyledons</taxon>
        <taxon>Gunneridae</taxon>
        <taxon>Pentapetalae</taxon>
        <taxon>rosids</taxon>
        <taxon>fabids</taxon>
        <taxon>Rosales</taxon>
        <taxon>Rosaceae</taxon>
        <taxon>Amygdaloideae</taxon>
        <taxon>Amygdaleae</taxon>
        <taxon>Prunus</taxon>
    </lineage>
</organism>
<evidence type="ECO:0000313" key="4">
    <source>
        <dbReference type="EMBL" id="PQQ01917.1"/>
    </source>
</evidence>
<dbReference type="InterPro" id="IPR040256">
    <property type="entry name" value="At4g02000-like"/>
</dbReference>
<keyword evidence="1" id="KW-0862">Zinc</keyword>
<sequence>MAKRILDTRPWSVMGFSSSIQPWPSDLAIEEIQFHRIPFWVQAHGVPLKDMTIAKANLLRRFIGDVLQVEDPVQAGGLRGFLRVRVLVDISKPLPPGFGLPRSDHSKLWIAFCYEKLSNFCFACGRLGHGENDCSFVTATMRTQSEQLFGEWMGTGPAPSLDTLFTAPPQPRGRRRAPGRRYSDPVAGVDHTPGLGFGGTAGSDIPALTVEQEESLHLNSMPGLGTAATAILSEEHSRALGMGLNPMEFGNQPMLLGKPIHDSNMVDTTISLKPSRAHVLPSNTDSSENLYGTPAAFLSSGPLVTHTGHHLLGLGESLGSCLGPILGNNVADVDQPLGSDPFLLGPTTEHIMGTRQQGADSNFVHGWSCKTSSKGRMAKRIASEFPPDLTPAKRRMHVPY</sequence>
<dbReference type="PROSITE" id="PS50158">
    <property type="entry name" value="ZF_CCHC"/>
    <property type="match status" value="1"/>
</dbReference>
<accession>A0A314Y802</accession>
<protein>
    <recommendedName>
        <fullName evidence="3">CCHC-type domain-containing protein</fullName>
    </recommendedName>
</protein>
<evidence type="ECO:0000256" key="1">
    <source>
        <dbReference type="PROSITE-ProRule" id="PRU00047"/>
    </source>
</evidence>
<keyword evidence="1" id="KW-0863">Zinc-finger</keyword>
<dbReference type="Pfam" id="PF14392">
    <property type="entry name" value="zf-CCHC_4"/>
    <property type="match status" value="1"/>
</dbReference>
<reference evidence="4 5" key="1">
    <citation type="submission" date="2018-02" db="EMBL/GenBank/DDBJ databases">
        <title>Draft genome of wild Prunus yedoensis var. nudiflora.</title>
        <authorList>
            <person name="Baek S."/>
            <person name="Kim J.-H."/>
            <person name="Choi K."/>
            <person name="Kim G.-B."/>
            <person name="Cho A."/>
            <person name="Jang H."/>
            <person name="Shin C.-H."/>
            <person name="Yu H.-J."/>
            <person name="Mun J.-H."/>
        </authorList>
    </citation>
    <scope>NUCLEOTIDE SEQUENCE [LARGE SCALE GENOMIC DNA]</scope>
    <source>
        <strain evidence="5">cv. Jeju island</strain>
        <tissue evidence="4">Leaf</tissue>
    </source>
</reference>
<dbReference type="GO" id="GO:0003676">
    <property type="term" value="F:nucleic acid binding"/>
    <property type="evidence" value="ECO:0007669"/>
    <property type="project" value="InterPro"/>
</dbReference>